<dbReference type="AlphaFoldDB" id="A0A377R3Q1"/>
<protein>
    <submittedName>
        <fullName evidence="2">Uncharacterized conserved protein</fullName>
    </submittedName>
</protein>
<name>A0A377R3Q1_9NEIS</name>
<evidence type="ECO:0000313" key="2">
    <source>
        <dbReference type="EMBL" id="STR02602.1"/>
    </source>
</evidence>
<sequence length="169" mass="18923">MNFFNAKSVTFDDPIAMLYACHGKVRRFCGQVAMLDGYIAEHGCNDVVMQAVRQIARYFNVAAPLHHEDEELDYFPLLLRYAPQAQADVDELLRQHGLLHANWSAVAAEFAGLEADAAYRPDAAVFKAFADGYAVHLALEEGLFELGKTHIPTEELARIGKNMARRRRG</sequence>
<evidence type="ECO:0000313" key="3">
    <source>
        <dbReference type="Proteomes" id="UP000254293"/>
    </source>
</evidence>
<dbReference type="Gene3D" id="1.20.120.520">
    <property type="entry name" value="nmb1532 protein domain like"/>
    <property type="match status" value="1"/>
</dbReference>
<dbReference type="RefSeq" id="WP_115308511.1">
    <property type="nucleotide sequence ID" value="NZ_CP091516.1"/>
</dbReference>
<dbReference type="Pfam" id="PF01814">
    <property type="entry name" value="Hemerythrin"/>
    <property type="match status" value="1"/>
</dbReference>
<keyword evidence="3" id="KW-1185">Reference proteome</keyword>
<evidence type="ECO:0000259" key="1">
    <source>
        <dbReference type="Pfam" id="PF01814"/>
    </source>
</evidence>
<reference evidence="2 3" key="1">
    <citation type="submission" date="2018-06" db="EMBL/GenBank/DDBJ databases">
        <authorList>
            <consortium name="Pathogen Informatics"/>
            <person name="Doyle S."/>
        </authorList>
    </citation>
    <scope>NUCLEOTIDE SEQUENCE [LARGE SCALE GENOMIC DNA]</scope>
    <source>
        <strain evidence="2 3">NCTC13336</strain>
    </source>
</reference>
<organism evidence="2 3">
    <name type="scientific">Kingella potus</name>
    <dbReference type="NCBI Taxonomy" id="265175"/>
    <lineage>
        <taxon>Bacteria</taxon>
        <taxon>Pseudomonadati</taxon>
        <taxon>Pseudomonadota</taxon>
        <taxon>Betaproteobacteria</taxon>
        <taxon>Neisseriales</taxon>
        <taxon>Neisseriaceae</taxon>
        <taxon>Kingella</taxon>
    </lineage>
</organism>
<dbReference type="EMBL" id="UGJJ01000002">
    <property type="protein sequence ID" value="STR02602.1"/>
    <property type="molecule type" value="Genomic_DNA"/>
</dbReference>
<gene>
    <name evidence="2" type="ORF">NCTC13336_01479</name>
</gene>
<dbReference type="OrthoDB" id="9780392at2"/>
<dbReference type="Proteomes" id="UP000254293">
    <property type="component" value="Unassembled WGS sequence"/>
</dbReference>
<dbReference type="InterPro" id="IPR012312">
    <property type="entry name" value="Hemerythrin-like"/>
</dbReference>
<proteinExistence type="predicted"/>
<dbReference type="CDD" id="cd12108">
    <property type="entry name" value="Hr-like"/>
    <property type="match status" value="1"/>
</dbReference>
<accession>A0A377R3Q1</accession>
<feature type="domain" description="Hemerythrin-like" evidence="1">
    <location>
        <begin position="14"/>
        <end position="143"/>
    </location>
</feature>